<accession>A0ABW9F605</accession>
<keyword evidence="1" id="KW-1133">Transmembrane helix</keyword>
<gene>
    <name evidence="2" type="ORF">ABGF40_02515</name>
</gene>
<reference evidence="2 3" key="1">
    <citation type="journal article" date="2024" name="Front. Microbiol.">
        <title>Pangenomic and biochemical analyses of Helcococcus ovis reveal widespread tetracycline resistance and a novel bacterial species, Helcococcus bovis.</title>
        <authorList>
            <person name="Cunha F."/>
            <person name="Zhai Y."/>
            <person name="Casaro S."/>
            <person name="Jones K.L."/>
            <person name="Hernandez M."/>
            <person name="Bisinotto R.S."/>
            <person name="Kariyawasam S."/>
            <person name="Brown M.B."/>
            <person name="Phillips A."/>
            <person name="Jeong K.C."/>
            <person name="Galvao K.N."/>
        </authorList>
    </citation>
    <scope>NUCLEOTIDE SEQUENCE [LARGE SCALE GENOMIC DNA]</scope>
    <source>
        <strain evidence="2 3">KG197</strain>
    </source>
</reference>
<keyword evidence="1" id="KW-0812">Transmembrane</keyword>
<dbReference type="RefSeq" id="WP_408105768.1">
    <property type="nucleotide sequence ID" value="NZ_JBFNFH010000003.1"/>
</dbReference>
<evidence type="ECO:0000256" key="1">
    <source>
        <dbReference type="SAM" id="Phobius"/>
    </source>
</evidence>
<keyword evidence="1" id="KW-0472">Membrane</keyword>
<name>A0ABW9F605_9FIRM</name>
<dbReference type="EMBL" id="JBFNFH010000003">
    <property type="protein sequence ID" value="MFM1524538.1"/>
    <property type="molecule type" value="Genomic_DNA"/>
</dbReference>
<feature type="transmembrane region" description="Helical" evidence="1">
    <location>
        <begin position="64"/>
        <end position="84"/>
    </location>
</feature>
<proteinExistence type="predicted"/>
<protein>
    <submittedName>
        <fullName evidence="2">Uncharacterized protein</fullName>
    </submittedName>
</protein>
<dbReference type="Proteomes" id="UP001629536">
    <property type="component" value="Unassembled WGS sequence"/>
</dbReference>
<evidence type="ECO:0000313" key="3">
    <source>
        <dbReference type="Proteomes" id="UP001629536"/>
    </source>
</evidence>
<keyword evidence="3" id="KW-1185">Reference proteome</keyword>
<feature type="transmembrane region" description="Helical" evidence="1">
    <location>
        <begin position="104"/>
        <end position="127"/>
    </location>
</feature>
<organism evidence="2 3">
    <name type="scientific">Helcococcus bovis</name>
    <dbReference type="NCBI Taxonomy" id="3153252"/>
    <lineage>
        <taxon>Bacteria</taxon>
        <taxon>Bacillati</taxon>
        <taxon>Bacillota</taxon>
        <taxon>Tissierellia</taxon>
        <taxon>Tissierellales</taxon>
        <taxon>Peptoniphilaceae</taxon>
        <taxon>Helcococcus</taxon>
    </lineage>
</organism>
<comment type="caution">
    <text evidence="2">The sequence shown here is derived from an EMBL/GenBank/DDBJ whole genome shotgun (WGS) entry which is preliminary data.</text>
</comment>
<sequence length="160" mass="19102">MNRSKKIKRRNQMRNKISNIIKKILLSSKKTKLEKYYKEWDSKTPIQLKEELFNYEAQEKNKTLTYIINGILVASILAFFTYIFTYIQNLFKTNYAKNPEATIIIFQGVLSLTITIIIILIIIFALIRRESKERIIKIKALRDYMKEKEKESKEAKDDRK</sequence>
<evidence type="ECO:0000313" key="2">
    <source>
        <dbReference type="EMBL" id="MFM1524538.1"/>
    </source>
</evidence>